<keyword evidence="5" id="KW-0689">Ribosomal protein</keyword>
<accession>A0A915JX43</accession>
<dbReference type="GO" id="GO:0032543">
    <property type="term" value="P:mitochondrial translation"/>
    <property type="evidence" value="ECO:0007669"/>
    <property type="project" value="InterPro"/>
</dbReference>
<protein>
    <recommendedName>
        <fullName evidence="9">Small ribosomal subunit protein mS40</fullName>
    </recommendedName>
    <alternativeName>
        <fullName evidence="8">28S ribosomal protein S18-2, mitochondrial</fullName>
    </alternativeName>
    <alternativeName>
        <fullName evidence="10">28S ribosomal protein S18b, mitochondrial</fullName>
    </alternativeName>
</protein>
<keyword evidence="3" id="KW-0597">Phosphoprotein</keyword>
<dbReference type="GO" id="GO:0005840">
    <property type="term" value="C:ribosome"/>
    <property type="evidence" value="ECO:0007669"/>
    <property type="project" value="UniProtKB-KW"/>
</dbReference>
<evidence type="ECO:0000256" key="1">
    <source>
        <dbReference type="ARBA" id="ARBA00004173"/>
    </source>
</evidence>
<dbReference type="PANTHER" id="PTHR13329">
    <property type="entry name" value="MITOCHONDRIAL RIBOSOMAL PROTEIN S18B"/>
    <property type="match status" value="1"/>
</dbReference>
<sequence>YKKTYGDQLIWKLYRRNTSRKFFTNPLPAHWCLKFGKFATNWPCPICRDEYLVVDYRLLKQFLVEATGHLYENHVVNVCQVNYHKIAAEVMKAKNRGYLTFDLPFRNYDYKDYYSWWNGPKGETVPEEPECYEVGRDKPYTQYPIHNPEHKPYW</sequence>
<keyword evidence="11" id="KW-1185">Reference proteome</keyword>
<comment type="subcellular location">
    <subcellularLocation>
        <location evidence="1">Mitochondrion</location>
    </subcellularLocation>
</comment>
<dbReference type="Proteomes" id="UP000887565">
    <property type="component" value="Unplaced"/>
</dbReference>
<dbReference type="GO" id="GO:0005739">
    <property type="term" value="C:mitochondrion"/>
    <property type="evidence" value="ECO:0007669"/>
    <property type="project" value="UniProtKB-SubCell"/>
</dbReference>
<evidence type="ECO:0000256" key="10">
    <source>
        <dbReference type="ARBA" id="ARBA00035515"/>
    </source>
</evidence>
<dbReference type="InterPro" id="IPR040054">
    <property type="entry name" value="MRPS18B"/>
</dbReference>
<reference evidence="12" key="1">
    <citation type="submission" date="2022-11" db="UniProtKB">
        <authorList>
            <consortium name="WormBaseParasite"/>
        </authorList>
    </citation>
    <scope>IDENTIFICATION</scope>
</reference>
<evidence type="ECO:0000256" key="6">
    <source>
        <dbReference type="ARBA" id="ARBA00023128"/>
    </source>
</evidence>
<name>A0A915JX43_ROMCU</name>
<dbReference type="InterPro" id="IPR036870">
    <property type="entry name" value="Ribosomal_bS18_sf"/>
</dbReference>
<evidence type="ECO:0000313" key="12">
    <source>
        <dbReference type="WBParaSite" id="nRc.2.0.1.t30896-RA"/>
    </source>
</evidence>
<dbReference type="SUPFAM" id="SSF46911">
    <property type="entry name" value="Ribosomal protein S18"/>
    <property type="match status" value="1"/>
</dbReference>
<keyword evidence="6" id="KW-0496">Mitochondrion</keyword>
<evidence type="ECO:0000256" key="5">
    <source>
        <dbReference type="ARBA" id="ARBA00022980"/>
    </source>
</evidence>
<evidence type="ECO:0000256" key="4">
    <source>
        <dbReference type="ARBA" id="ARBA00022946"/>
    </source>
</evidence>
<dbReference type="PANTHER" id="PTHR13329:SF2">
    <property type="entry name" value="SMALL RIBOSOMAL SUBUNIT PROTEIN MS40"/>
    <property type="match status" value="1"/>
</dbReference>
<proteinExistence type="inferred from homology"/>
<comment type="similarity">
    <text evidence="2">Belongs to the bacterial ribosomal protein bS18 family. Mitochondrion-specific ribosomal protein mS40 subfamily.</text>
</comment>
<evidence type="ECO:0000256" key="7">
    <source>
        <dbReference type="ARBA" id="ARBA00023274"/>
    </source>
</evidence>
<evidence type="ECO:0000256" key="3">
    <source>
        <dbReference type="ARBA" id="ARBA00022553"/>
    </source>
</evidence>
<evidence type="ECO:0000313" key="11">
    <source>
        <dbReference type="Proteomes" id="UP000887565"/>
    </source>
</evidence>
<dbReference type="AlphaFoldDB" id="A0A915JX43"/>
<dbReference type="Pfam" id="PF01084">
    <property type="entry name" value="Ribosomal_S18"/>
    <property type="match status" value="1"/>
</dbReference>
<dbReference type="WBParaSite" id="nRc.2.0.1.t30896-RA">
    <property type="protein sequence ID" value="nRc.2.0.1.t30896-RA"/>
    <property type="gene ID" value="nRc.2.0.1.g30896"/>
</dbReference>
<evidence type="ECO:0000256" key="9">
    <source>
        <dbReference type="ARBA" id="ARBA00035130"/>
    </source>
</evidence>
<evidence type="ECO:0000256" key="2">
    <source>
        <dbReference type="ARBA" id="ARBA00006136"/>
    </source>
</evidence>
<evidence type="ECO:0000256" key="8">
    <source>
        <dbReference type="ARBA" id="ARBA00032055"/>
    </source>
</evidence>
<dbReference type="GO" id="GO:1990904">
    <property type="term" value="C:ribonucleoprotein complex"/>
    <property type="evidence" value="ECO:0007669"/>
    <property type="project" value="UniProtKB-KW"/>
</dbReference>
<dbReference type="InterPro" id="IPR001648">
    <property type="entry name" value="Ribosomal_bS18"/>
</dbReference>
<keyword evidence="4" id="KW-0809">Transit peptide</keyword>
<organism evidence="11 12">
    <name type="scientific">Romanomermis culicivorax</name>
    <name type="common">Nematode worm</name>
    <dbReference type="NCBI Taxonomy" id="13658"/>
    <lineage>
        <taxon>Eukaryota</taxon>
        <taxon>Metazoa</taxon>
        <taxon>Ecdysozoa</taxon>
        <taxon>Nematoda</taxon>
        <taxon>Enoplea</taxon>
        <taxon>Dorylaimia</taxon>
        <taxon>Mermithida</taxon>
        <taxon>Mermithoidea</taxon>
        <taxon>Mermithidae</taxon>
        <taxon>Romanomermis</taxon>
    </lineage>
</organism>
<dbReference type="GO" id="GO:0003735">
    <property type="term" value="F:structural constituent of ribosome"/>
    <property type="evidence" value="ECO:0007669"/>
    <property type="project" value="InterPro"/>
</dbReference>
<keyword evidence="7" id="KW-0687">Ribonucleoprotein</keyword>
<dbReference type="Gene3D" id="4.10.640.10">
    <property type="entry name" value="Ribosomal protein S18"/>
    <property type="match status" value="1"/>
</dbReference>